<dbReference type="Proteomes" id="UP000233781">
    <property type="component" value="Unassembled WGS sequence"/>
</dbReference>
<dbReference type="AlphaFoldDB" id="A0A2N3YGR7"/>
<protein>
    <recommendedName>
        <fullName evidence="3">Glycoside hydrolase family 15</fullName>
    </recommendedName>
</protein>
<evidence type="ECO:0000313" key="1">
    <source>
        <dbReference type="EMBL" id="PKW26020.1"/>
    </source>
</evidence>
<gene>
    <name evidence="1" type="ORF">ATL31_0824</name>
</gene>
<dbReference type="PANTHER" id="PTHR31616">
    <property type="entry name" value="TREHALASE"/>
    <property type="match status" value="1"/>
</dbReference>
<evidence type="ECO:0008006" key="3">
    <source>
        <dbReference type="Google" id="ProtNLM"/>
    </source>
</evidence>
<dbReference type="PANTHER" id="PTHR31616:SF13">
    <property type="entry name" value="GLUCAN 1,4-ALPHA-GLUCOSIDASE"/>
    <property type="match status" value="1"/>
</dbReference>
<dbReference type="SUPFAM" id="SSF48208">
    <property type="entry name" value="Six-hairpin glycosidases"/>
    <property type="match status" value="1"/>
</dbReference>
<dbReference type="GO" id="GO:0005975">
    <property type="term" value="P:carbohydrate metabolic process"/>
    <property type="evidence" value="ECO:0007669"/>
    <property type="project" value="InterPro"/>
</dbReference>
<keyword evidence="2" id="KW-1185">Reference proteome</keyword>
<dbReference type="GO" id="GO:0004553">
    <property type="term" value="F:hydrolase activity, hydrolyzing O-glycosyl compounds"/>
    <property type="evidence" value="ECO:0007669"/>
    <property type="project" value="TreeGrafter"/>
</dbReference>
<dbReference type="Gene3D" id="1.50.10.10">
    <property type="match status" value="1"/>
</dbReference>
<organism evidence="1 2">
    <name type="scientific">Phycicoccus duodecadis</name>
    <dbReference type="NCBI Taxonomy" id="173053"/>
    <lineage>
        <taxon>Bacteria</taxon>
        <taxon>Bacillati</taxon>
        <taxon>Actinomycetota</taxon>
        <taxon>Actinomycetes</taxon>
        <taxon>Micrococcales</taxon>
        <taxon>Intrasporangiaceae</taxon>
        <taxon>Phycicoccus</taxon>
    </lineage>
</organism>
<reference evidence="1 2" key="1">
    <citation type="submission" date="2017-12" db="EMBL/GenBank/DDBJ databases">
        <title>Sequencing the genomes of 1000 Actinobacteria strains.</title>
        <authorList>
            <person name="Klenk H.-P."/>
        </authorList>
    </citation>
    <scope>NUCLEOTIDE SEQUENCE [LARGE SCALE GENOMIC DNA]</scope>
    <source>
        <strain evidence="1 2">DSM 12806</strain>
    </source>
</reference>
<dbReference type="InterPro" id="IPR012341">
    <property type="entry name" value="6hp_glycosidase-like_sf"/>
</dbReference>
<accession>A0A2N3YGR7</accession>
<dbReference type="EMBL" id="PJNE01000001">
    <property type="protein sequence ID" value="PKW26020.1"/>
    <property type="molecule type" value="Genomic_DNA"/>
</dbReference>
<comment type="caution">
    <text evidence="1">The sequence shown here is derived from an EMBL/GenBank/DDBJ whole genome shotgun (WGS) entry which is preliminary data.</text>
</comment>
<sequence length="429" mass="45750">MSRRGLVLGGGAAALVGGTGGVVVDRLRHAEIPLYSETVAFSAPAQRRLVPAGRPDEVVPRTRVLEAGPWRSRLVEDEEEWLADCAPWVRRVADRDGVLHSALLDLRALTDGLPVAVAGWSPRWRYAWPRDVAFVASALARLGRPDEAAAQLAFLQGVQRADGWFEARYDLTSGGPPDDRHPQLDGAAWVLWAADQLGRFAPERAHELVEPLRPMLVRAARLLLVSRDATTGLPPPSSDYWELVEDTLTLGTAAAVLAGLRSGTGALRLAGEMAMADRTEAAAAVLGRHVHDVFAPRGYPRLLGGDAPDAAVTFLVAPIGDPQPDLALLTAVDRAQTAMARPAGGLAPGASWKEDGISWTPETALFAAAWAATGYPAKAQELLTWLGRHRTAAGSFPEKVLHDGRPAAVAPLAWTAASVVIARHELALR</sequence>
<proteinExistence type="predicted"/>
<dbReference type="InterPro" id="IPR008928">
    <property type="entry name" value="6-hairpin_glycosidase_sf"/>
</dbReference>
<name>A0A2N3YGR7_9MICO</name>
<evidence type="ECO:0000313" key="2">
    <source>
        <dbReference type="Proteomes" id="UP000233781"/>
    </source>
</evidence>